<feature type="compositionally biased region" description="Acidic residues" evidence="1">
    <location>
        <begin position="53"/>
        <end position="62"/>
    </location>
</feature>
<evidence type="ECO:0000313" key="2">
    <source>
        <dbReference type="EMBL" id="CAF4921079.1"/>
    </source>
</evidence>
<organism evidence="2 3">
    <name type="scientific">Rotaria socialis</name>
    <dbReference type="NCBI Taxonomy" id="392032"/>
    <lineage>
        <taxon>Eukaryota</taxon>
        <taxon>Metazoa</taxon>
        <taxon>Spiralia</taxon>
        <taxon>Gnathifera</taxon>
        <taxon>Rotifera</taxon>
        <taxon>Eurotatoria</taxon>
        <taxon>Bdelloidea</taxon>
        <taxon>Philodinida</taxon>
        <taxon>Philodinidae</taxon>
        <taxon>Rotaria</taxon>
    </lineage>
</organism>
<feature type="non-terminal residue" evidence="2">
    <location>
        <position position="71"/>
    </location>
</feature>
<accession>A0A821W936</accession>
<proteinExistence type="predicted"/>
<feature type="compositionally biased region" description="Polar residues" evidence="1">
    <location>
        <begin position="1"/>
        <end position="10"/>
    </location>
</feature>
<gene>
    <name evidence="2" type="ORF">UJA718_LOCUS46427</name>
</gene>
<dbReference type="EMBL" id="CAJOBP010083003">
    <property type="protein sequence ID" value="CAF4921079.1"/>
    <property type="molecule type" value="Genomic_DNA"/>
</dbReference>
<keyword evidence="3" id="KW-1185">Reference proteome</keyword>
<reference evidence="2" key="1">
    <citation type="submission" date="2021-02" db="EMBL/GenBank/DDBJ databases">
        <authorList>
            <person name="Nowell W R."/>
        </authorList>
    </citation>
    <scope>NUCLEOTIDE SEQUENCE</scope>
</reference>
<dbReference type="AlphaFoldDB" id="A0A821W936"/>
<dbReference type="Proteomes" id="UP000663873">
    <property type="component" value="Unassembled WGS sequence"/>
</dbReference>
<protein>
    <submittedName>
        <fullName evidence="2">Uncharacterized protein</fullName>
    </submittedName>
</protein>
<evidence type="ECO:0000256" key="1">
    <source>
        <dbReference type="SAM" id="MobiDB-lite"/>
    </source>
</evidence>
<sequence>CWSECQPNTQHFDDDIDDLNRREHPVKKPTILTRDKNNNTRTRKNYRQLAGITDDEDDDELEYTPMPSSKR</sequence>
<comment type="caution">
    <text evidence="2">The sequence shown here is derived from an EMBL/GenBank/DDBJ whole genome shotgun (WGS) entry which is preliminary data.</text>
</comment>
<evidence type="ECO:0000313" key="3">
    <source>
        <dbReference type="Proteomes" id="UP000663873"/>
    </source>
</evidence>
<name>A0A821W936_9BILA</name>
<feature type="non-terminal residue" evidence="2">
    <location>
        <position position="1"/>
    </location>
</feature>
<feature type="region of interest" description="Disordered" evidence="1">
    <location>
        <begin position="1"/>
        <end position="71"/>
    </location>
</feature>